<protein>
    <submittedName>
        <fullName evidence="2">Uncharacterized protein</fullName>
    </submittedName>
</protein>
<evidence type="ECO:0000256" key="1">
    <source>
        <dbReference type="SAM" id="MobiDB-lite"/>
    </source>
</evidence>
<name>A0A9D1XZE2_9FIRM</name>
<gene>
    <name evidence="2" type="ORF">H9846_02015</name>
</gene>
<reference evidence="2" key="2">
    <citation type="submission" date="2021-04" db="EMBL/GenBank/DDBJ databases">
        <authorList>
            <person name="Gilroy R."/>
        </authorList>
    </citation>
    <scope>NUCLEOTIDE SEQUENCE</scope>
    <source>
        <strain evidence="2">ChiHecec2B26-7398</strain>
    </source>
</reference>
<accession>A0A9D1XZE2</accession>
<proteinExistence type="predicted"/>
<feature type="region of interest" description="Disordered" evidence="1">
    <location>
        <begin position="48"/>
        <end position="91"/>
    </location>
</feature>
<evidence type="ECO:0000313" key="3">
    <source>
        <dbReference type="Proteomes" id="UP000886751"/>
    </source>
</evidence>
<organism evidence="2 3">
    <name type="scientific">Candidatus Gemmiger excrementipullorum</name>
    <dbReference type="NCBI Taxonomy" id="2838610"/>
    <lineage>
        <taxon>Bacteria</taxon>
        <taxon>Bacillati</taxon>
        <taxon>Bacillota</taxon>
        <taxon>Clostridia</taxon>
        <taxon>Eubacteriales</taxon>
        <taxon>Gemmiger</taxon>
    </lineage>
</organism>
<dbReference type="AlphaFoldDB" id="A0A9D1XZE2"/>
<dbReference type="Proteomes" id="UP000886751">
    <property type="component" value="Unassembled WGS sequence"/>
</dbReference>
<comment type="caution">
    <text evidence="2">The sequence shown here is derived from an EMBL/GenBank/DDBJ whole genome shotgun (WGS) entry which is preliminary data.</text>
</comment>
<feature type="compositionally biased region" description="Basic and acidic residues" evidence="1">
    <location>
        <begin position="48"/>
        <end position="60"/>
    </location>
</feature>
<evidence type="ECO:0000313" key="2">
    <source>
        <dbReference type="EMBL" id="HIX94214.1"/>
    </source>
</evidence>
<dbReference type="EMBL" id="DXEI01000032">
    <property type="protein sequence ID" value="HIX94214.1"/>
    <property type="molecule type" value="Genomic_DNA"/>
</dbReference>
<sequence>MEWDVFTTLAAIVGLGVTVGAPIIKLNANITRLTVVLDTIKAELEEQKKALSAQREDSKESHRRIWAHNDEQDQTLADHETRLRVLESKDN</sequence>
<reference evidence="2" key="1">
    <citation type="journal article" date="2021" name="PeerJ">
        <title>Extensive microbial diversity within the chicken gut microbiome revealed by metagenomics and culture.</title>
        <authorList>
            <person name="Gilroy R."/>
            <person name="Ravi A."/>
            <person name="Getino M."/>
            <person name="Pursley I."/>
            <person name="Horton D.L."/>
            <person name="Alikhan N.F."/>
            <person name="Baker D."/>
            <person name="Gharbi K."/>
            <person name="Hall N."/>
            <person name="Watson M."/>
            <person name="Adriaenssens E.M."/>
            <person name="Foster-Nyarko E."/>
            <person name="Jarju S."/>
            <person name="Secka A."/>
            <person name="Antonio M."/>
            <person name="Oren A."/>
            <person name="Chaudhuri R.R."/>
            <person name="La Ragione R."/>
            <person name="Hildebrand F."/>
            <person name="Pallen M.J."/>
        </authorList>
    </citation>
    <scope>NUCLEOTIDE SEQUENCE</scope>
    <source>
        <strain evidence="2">ChiHecec2B26-7398</strain>
    </source>
</reference>
<feature type="compositionally biased region" description="Basic and acidic residues" evidence="1">
    <location>
        <begin position="67"/>
        <end position="91"/>
    </location>
</feature>